<dbReference type="PANTHER" id="PTHR44068:SF11">
    <property type="entry name" value="GERANYL DIPHOSPHATE 2-C-METHYLTRANSFERASE"/>
    <property type="match status" value="1"/>
</dbReference>
<sequence>MNPADYDAWYDSERGRWIGETEYRLLLNALAPRAGERLLDVGCGTGWFTRRLAHDRSVSVTGLDVNANSLKFAGQHDVASSYVQADARRLPFADNAFDCVCSITALCFIDNWSLALGEIVRVTRKRFAIGLLNRHSVLWLEKGRRGGTGAYRGAHWHTAAELRRALEALPVSRIELTSAVFLPSGSTMARWLESTAPNNFLQGAFLILAGEKHGHADSPD</sequence>
<gene>
    <name evidence="3" type="ORF">GX576_04240</name>
</gene>
<dbReference type="EMBL" id="JAAYYV010000112">
    <property type="protein sequence ID" value="NLF53604.1"/>
    <property type="molecule type" value="Genomic_DNA"/>
</dbReference>
<evidence type="ECO:0000256" key="1">
    <source>
        <dbReference type="ARBA" id="ARBA00022679"/>
    </source>
</evidence>
<name>A0A7X7LUS3_9RHOO</name>
<dbReference type="CDD" id="cd02440">
    <property type="entry name" value="AdoMet_MTases"/>
    <property type="match status" value="1"/>
</dbReference>
<dbReference type="InterPro" id="IPR050447">
    <property type="entry name" value="Erg6_SMT_methyltransf"/>
</dbReference>
<dbReference type="InterPro" id="IPR013216">
    <property type="entry name" value="Methyltransf_11"/>
</dbReference>
<dbReference type="GO" id="GO:0008757">
    <property type="term" value="F:S-adenosylmethionine-dependent methyltransferase activity"/>
    <property type="evidence" value="ECO:0007669"/>
    <property type="project" value="InterPro"/>
</dbReference>
<keyword evidence="3" id="KW-0489">Methyltransferase</keyword>
<dbReference type="AlphaFoldDB" id="A0A7X7LUS3"/>
<dbReference type="SUPFAM" id="SSF53335">
    <property type="entry name" value="S-adenosyl-L-methionine-dependent methyltransferases"/>
    <property type="match status" value="1"/>
</dbReference>
<organism evidence="3 4">
    <name type="scientific">Thauera phenolivorans</name>
    <dbReference type="NCBI Taxonomy" id="1792543"/>
    <lineage>
        <taxon>Bacteria</taxon>
        <taxon>Pseudomonadati</taxon>
        <taxon>Pseudomonadota</taxon>
        <taxon>Betaproteobacteria</taxon>
        <taxon>Rhodocyclales</taxon>
        <taxon>Zoogloeaceae</taxon>
        <taxon>Thauera</taxon>
    </lineage>
</organism>
<proteinExistence type="predicted"/>
<dbReference type="Pfam" id="PF08241">
    <property type="entry name" value="Methyltransf_11"/>
    <property type="match status" value="1"/>
</dbReference>
<evidence type="ECO:0000259" key="2">
    <source>
        <dbReference type="Pfam" id="PF08241"/>
    </source>
</evidence>
<keyword evidence="1 3" id="KW-0808">Transferase</keyword>
<dbReference type="Gene3D" id="3.40.50.150">
    <property type="entry name" value="Vaccinia Virus protein VP39"/>
    <property type="match status" value="1"/>
</dbReference>
<evidence type="ECO:0000313" key="4">
    <source>
        <dbReference type="Proteomes" id="UP000536534"/>
    </source>
</evidence>
<reference evidence="3 4" key="1">
    <citation type="journal article" date="2020" name="Biotechnol. Biofuels">
        <title>New insights from the biogas microbiome by comprehensive genome-resolved metagenomics of nearly 1600 species originating from multiple anaerobic digesters.</title>
        <authorList>
            <person name="Campanaro S."/>
            <person name="Treu L."/>
            <person name="Rodriguez-R L.M."/>
            <person name="Kovalovszki A."/>
            <person name="Ziels R.M."/>
            <person name="Maus I."/>
            <person name="Zhu X."/>
            <person name="Kougias P.G."/>
            <person name="Basile A."/>
            <person name="Luo G."/>
            <person name="Schluter A."/>
            <person name="Konstantinidis K.T."/>
            <person name="Angelidaki I."/>
        </authorList>
    </citation>
    <scope>NUCLEOTIDE SEQUENCE [LARGE SCALE GENOMIC DNA]</scope>
    <source>
        <strain evidence="3">AS06rmzACSIP_256</strain>
    </source>
</reference>
<comment type="caution">
    <text evidence="3">The sequence shown here is derived from an EMBL/GenBank/DDBJ whole genome shotgun (WGS) entry which is preliminary data.</text>
</comment>
<dbReference type="PANTHER" id="PTHR44068">
    <property type="entry name" value="ZGC:194242"/>
    <property type="match status" value="1"/>
</dbReference>
<dbReference type="Proteomes" id="UP000536534">
    <property type="component" value="Unassembled WGS sequence"/>
</dbReference>
<dbReference type="InterPro" id="IPR029063">
    <property type="entry name" value="SAM-dependent_MTases_sf"/>
</dbReference>
<dbReference type="GO" id="GO:0032259">
    <property type="term" value="P:methylation"/>
    <property type="evidence" value="ECO:0007669"/>
    <property type="project" value="UniProtKB-KW"/>
</dbReference>
<evidence type="ECO:0000313" key="3">
    <source>
        <dbReference type="EMBL" id="NLF53604.1"/>
    </source>
</evidence>
<accession>A0A7X7LUS3</accession>
<feature type="domain" description="Methyltransferase type 11" evidence="2">
    <location>
        <begin position="39"/>
        <end position="125"/>
    </location>
</feature>
<protein>
    <submittedName>
        <fullName evidence="3">Class I SAM-dependent methyltransferase</fullName>
    </submittedName>
</protein>